<dbReference type="RefSeq" id="WP_151149953.1">
    <property type="nucleotide sequence ID" value="NZ_WAIE01000001.1"/>
</dbReference>
<gene>
    <name evidence="2" type="ORF">F8A88_04870</name>
</gene>
<comment type="caution">
    <text evidence="2">The sequence shown here is derived from an EMBL/GenBank/DDBJ whole genome shotgun (WGS) entry which is preliminary data.</text>
</comment>
<sequence length="157" mass="17582">MLREATRRDFDFIFSQIIEGAEHGHYDRKIANDSKAANDMNRELMSIIDKQQRIGGMSAKALVYEIEKCPVGFVVVSSVAAKNGIELLMAGIEARHRRKGHATAMIRQVVDEYRGHNVVLLARCAPESEFMFNILKKIGFGHKNTGTNGFRGLGYLV</sequence>
<dbReference type="EMBL" id="WAIE01000001">
    <property type="protein sequence ID" value="KAB1443581.1"/>
    <property type="molecule type" value="Genomic_DNA"/>
</dbReference>
<organism evidence="2 3">
    <name type="scientific">Pseudodesulfovibrio senegalensis</name>
    <dbReference type="NCBI Taxonomy" id="1721087"/>
    <lineage>
        <taxon>Bacteria</taxon>
        <taxon>Pseudomonadati</taxon>
        <taxon>Thermodesulfobacteriota</taxon>
        <taxon>Desulfovibrionia</taxon>
        <taxon>Desulfovibrionales</taxon>
        <taxon>Desulfovibrionaceae</taxon>
    </lineage>
</organism>
<feature type="domain" description="N-acetyltransferase" evidence="1">
    <location>
        <begin position="1"/>
        <end position="157"/>
    </location>
</feature>
<dbReference type="InterPro" id="IPR016181">
    <property type="entry name" value="Acyl_CoA_acyltransferase"/>
</dbReference>
<dbReference type="SUPFAM" id="SSF55729">
    <property type="entry name" value="Acyl-CoA N-acyltransferases (Nat)"/>
    <property type="match status" value="1"/>
</dbReference>
<dbReference type="AlphaFoldDB" id="A0A6N6N786"/>
<dbReference type="InterPro" id="IPR000182">
    <property type="entry name" value="GNAT_dom"/>
</dbReference>
<protein>
    <submittedName>
        <fullName evidence="2">GNAT family N-acetyltransferase</fullName>
    </submittedName>
</protein>
<dbReference type="GO" id="GO:0016747">
    <property type="term" value="F:acyltransferase activity, transferring groups other than amino-acyl groups"/>
    <property type="evidence" value="ECO:0007669"/>
    <property type="project" value="InterPro"/>
</dbReference>
<name>A0A6N6N786_9BACT</name>
<evidence type="ECO:0000313" key="3">
    <source>
        <dbReference type="Proteomes" id="UP000438699"/>
    </source>
</evidence>
<evidence type="ECO:0000313" key="2">
    <source>
        <dbReference type="EMBL" id="KAB1443581.1"/>
    </source>
</evidence>
<keyword evidence="2" id="KW-0808">Transferase</keyword>
<keyword evidence="3" id="KW-1185">Reference proteome</keyword>
<proteinExistence type="predicted"/>
<dbReference type="OrthoDB" id="9789605at2"/>
<dbReference type="PROSITE" id="PS51186">
    <property type="entry name" value="GNAT"/>
    <property type="match status" value="1"/>
</dbReference>
<dbReference type="Gene3D" id="3.40.630.30">
    <property type="match status" value="1"/>
</dbReference>
<evidence type="ECO:0000259" key="1">
    <source>
        <dbReference type="PROSITE" id="PS51186"/>
    </source>
</evidence>
<accession>A0A6N6N786</accession>
<dbReference type="Pfam" id="PF00583">
    <property type="entry name" value="Acetyltransf_1"/>
    <property type="match status" value="1"/>
</dbReference>
<dbReference type="Proteomes" id="UP000438699">
    <property type="component" value="Unassembled WGS sequence"/>
</dbReference>
<reference evidence="2 3" key="1">
    <citation type="journal article" date="2017" name="Int. J. Syst. Evol. Microbiol.">
        <title>Desulfovibrio senegalensis sp. nov., a mesophilic sulfate reducer isolated from marine sediment.</title>
        <authorList>
            <person name="Thioye A."/>
            <person name="Gam Z.B.A."/>
            <person name="Mbengue M."/>
            <person name="Cayol J.L."/>
            <person name="Joseph-Bartoli M."/>
            <person name="Toure-Kane C."/>
            <person name="Labat M."/>
        </authorList>
    </citation>
    <scope>NUCLEOTIDE SEQUENCE [LARGE SCALE GENOMIC DNA]</scope>
    <source>
        <strain evidence="2 3">DSM 101509</strain>
    </source>
</reference>